<accession>A0A497EKG5</accession>
<dbReference type="PANTHER" id="PTHR10884">
    <property type="entry name" value="NADH DEHYDROGENASE UBIQUINONE IRON-SULFUR PROTEIN 3"/>
    <property type="match status" value="1"/>
</dbReference>
<dbReference type="AlphaFoldDB" id="A0A497EKG5"/>
<dbReference type="SUPFAM" id="SSF143243">
    <property type="entry name" value="Nqo5-like"/>
    <property type="match status" value="1"/>
</dbReference>
<evidence type="ECO:0000313" key="4">
    <source>
        <dbReference type="EMBL" id="RLE46564.1"/>
    </source>
</evidence>
<dbReference type="InterPro" id="IPR010218">
    <property type="entry name" value="NADH_DH_suC"/>
</dbReference>
<dbReference type="NCBIfam" id="NF004734">
    <property type="entry name" value="PRK06074.2-1"/>
    <property type="match status" value="1"/>
</dbReference>
<sequence>MSTDKVLNKVKGICKETRTKDKRIVLIVEKEKMKELAKELRDMGFDHVKSVTGIDYPQKGQMEVIYHISSYQDPELMGIIVEIRTTVDRDRPELPSLVDIWPSAEYLEREEYDLMGIIFKGHPELKRLLLPEDYEGIPPLRKDFKIPTEGIEA</sequence>
<proteinExistence type="inferred from homology"/>
<organism evidence="4 5">
    <name type="scientific">Thermoproteota archaeon</name>
    <dbReference type="NCBI Taxonomy" id="2056631"/>
    <lineage>
        <taxon>Archaea</taxon>
        <taxon>Thermoproteota</taxon>
    </lineage>
</organism>
<name>A0A497EKG5_9CREN</name>
<dbReference type="PROSITE" id="PS00542">
    <property type="entry name" value="COMPLEX1_30K"/>
    <property type="match status" value="1"/>
</dbReference>
<reference evidence="4 5" key="1">
    <citation type="submission" date="2018-06" db="EMBL/GenBank/DDBJ databases">
        <title>Extensive metabolic versatility and redundancy in microbially diverse, dynamic hydrothermal sediments.</title>
        <authorList>
            <person name="Dombrowski N."/>
            <person name="Teske A."/>
            <person name="Baker B.J."/>
        </authorList>
    </citation>
    <scope>NUCLEOTIDE SEQUENCE [LARGE SCALE GENOMIC DNA]</scope>
    <source>
        <strain evidence="4">B66_G16</strain>
    </source>
</reference>
<keyword evidence="4" id="KW-0560">Oxidoreductase</keyword>
<dbReference type="GO" id="GO:0016651">
    <property type="term" value="F:oxidoreductase activity, acting on NAD(P)H"/>
    <property type="evidence" value="ECO:0007669"/>
    <property type="project" value="InterPro"/>
</dbReference>
<keyword evidence="2" id="KW-0813">Transport</keyword>
<comment type="caution">
    <text evidence="4">The sequence shown here is derived from an EMBL/GenBank/DDBJ whole genome shotgun (WGS) entry which is preliminary data.</text>
</comment>
<dbReference type="GO" id="GO:0008137">
    <property type="term" value="F:NADH dehydrogenase (ubiquinone) activity"/>
    <property type="evidence" value="ECO:0007669"/>
    <property type="project" value="InterPro"/>
</dbReference>
<dbReference type="EMBL" id="QMQV01000177">
    <property type="protein sequence ID" value="RLE46564.1"/>
    <property type="molecule type" value="Genomic_DNA"/>
</dbReference>
<dbReference type="EC" id="1.6.5.11" evidence="4"/>
<dbReference type="InterPro" id="IPR037232">
    <property type="entry name" value="NADH_quin_OxRdtase_su_C/D-like"/>
</dbReference>
<dbReference type="PANTHER" id="PTHR10884:SF14">
    <property type="entry name" value="NADH DEHYDROGENASE [UBIQUINONE] IRON-SULFUR PROTEIN 3, MITOCHONDRIAL"/>
    <property type="match status" value="1"/>
</dbReference>
<evidence type="ECO:0000256" key="2">
    <source>
        <dbReference type="ARBA" id="ARBA00022448"/>
    </source>
</evidence>
<evidence type="ECO:0000259" key="3">
    <source>
        <dbReference type="Pfam" id="PF00329"/>
    </source>
</evidence>
<comment type="similarity">
    <text evidence="1">Belongs to the complex I 30 kDa subunit family.</text>
</comment>
<dbReference type="NCBIfam" id="TIGR01961">
    <property type="entry name" value="NuoC_fam"/>
    <property type="match status" value="1"/>
</dbReference>
<dbReference type="InterPro" id="IPR001268">
    <property type="entry name" value="NADH_UbQ_OxRdtase_30kDa_su"/>
</dbReference>
<dbReference type="Proteomes" id="UP000278475">
    <property type="component" value="Unassembled WGS sequence"/>
</dbReference>
<evidence type="ECO:0000313" key="5">
    <source>
        <dbReference type="Proteomes" id="UP000278475"/>
    </source>
</evidence>
<dbReference type="Pfam" id="PF00329">
    <property type="entry name" value="Complex1_30kDa"/>
    <property type="match status" value="1"/>
</dbReference>
<protein>
    <submittedName>
        <fullName evidence="4">NADH-quinone oxidoreductase subunit C</fullName>
        <ecNumber evidence="4">1.6.5.11</ecNumber>
    </submittedName>
</protein>
<evidence type="ECO:0000256" key="1">
    <source>
        <dbReference type="ARBA" id="ARBA00007569"/>
    </source>
</evidence>
<gene>
    <name evidence="4" type="ORF">DRJ31_09890</name>
</gene>
<feature type="domain" description="NADH:ubiquinone oxidoreductase 30kDa subunit" evidence="3">
    <location>
        <begin position="27"/>
        <end position="147"/>
    </location>
</feature>
<dbReference type="Gene3D" id="3.30.460.80">
    <property type="entry name" value="NADH:ubiquinone oxidoreductase, 30kDa subunit"/>
    <property type="match status" value="1"/>
</dbReference>
<dbReference type="InterPro" id="IPR020396">
    <property type="entry name" value="NADH_UbQ_OxRdtase_CS"/>
</dbReference>